<feature type="transmembrane region" description="Helical" evidence="1">
    <location>
        <begin position="64"/>
        <end position="86"/>
    </location>
</feature>
<feature type="transmembrane region" description="Helical" evidence="1">
    <location>
        <begin position="37"/>
        <end position="58"/>
    </location>
</feature>
<evidence type="ECO:0000313" key="2">
    <source>
        <dbReference type="EMBL" id="KJB79627.1"/>
    </source>
</evidence>
<dbReference type="EMBL" id="CM001752">
    <property type="protein sequence ID" value="KJB79627.1"/>
    <property type="molecule type" value="Genomic_DNA"/>
</dbReference>
<keyword evidence="1" id="KW-0812">Transmembrane</keyword>
<reference evidence="2 3" key="1">
    <citation type="journal article" date="2012" name="Nature">
        <title>Repeated polyploidization of Gossypium genomes and the evolution of spinnable cotton fibres.</title>
        <authorList>
            <person name="Paterson A.H."/>
            <person name="Wendel J.F."/>
            <person name="Gundlach H."/>
            <person name="Guo H."/>
            <person name="Jenkins J."/>
            <person name="Jin D."/>
            <person name="Llewellyn D."/>
            <person name="Showmaker K.C."/>
            <person name="Shu S."/>
            <person name="Udall J."/>
            <person name="Yoo M.J."/>
            <person name="Byers R."/>
            <person name="Chen W."/>
            <person name="Doron-Faigenboim A."/>
            <person name="Duke M.V."/>
            <person name="Gong L."/>
            <person name="Grimwood J."/>
            <person name="Grover C."/>
            <person name="Grupp K."/>
            <person name="Hu G."/>
            <person name="Lee T.H."/>
            <person name="Li J."/>
            <person name="Lin L."/>
            <person name="Liu T."/>
            <person name="Marler B.S."/>
            <person name="Page J.T."/>
            <person name="Roberts A.W."/>
            <person name="Romanel E."/>
            <person name="Sanders W.S."/>
            <person name="Szadkowski E."/>
            <person name="Tan X."/>
            <person name="Tang H."/>
            <person name="Xu C."/>
            <person name="Wang J."/>
            <person name="Wang Z."/>
            <person name="Zhang D."/>
            <person name="Zhang L."/>
            <person name="Ashrafi H."/>
            <person name="Bedon F."/>
            <person name="Bowers J.E."/>
            <person name="Brubaker C.L."/>
            <person name="Chee P.W."/>
            <person name="Das S."/>
            <person name="Gingle A.R."/>
            <person name="Haigler C.H."/>
            <person name="Harker D."/>
            <person name="Hoffmann L.V."/>
            <person name="Hovav R."/>
            <person name="Jones D.C."/>
            <person name="Lemke C."/>
            <person name="Mansoor S."/>
            <person name="ur Rahman M."/>
            <person name="Rainville L.N."/>
            <person name="Rambani A."/>
            <person name="Reddy U.K."/>
            <person name="Rong J.K."/>
            <person name="Saranga Y."/>
            <person name="Scheffler B.E."/>
            <person name="Scheffler J.A."/>
            <person name="Stelly D.M."/>
            <person name="Triplett B.A."/>
            <person name="Van Deynze A."/>
            <person name="Vaslin M.F."/>
            <person name="Waghmare V.N."/>
            <person name="Walford S.A."/>
            <person name="Wright R.J."/>
            <person name="Zaki E.A."/>
            <person name="Zhang T."/>
            <person name="Dennis E.S."/>
            <person name="Mayer K.F."/>
            <person name="Peterson D.G."/>
            <person name="Rokhsar D.S."/>
            <person name="Wang X."/>
            <person name="Schmutz J."/>
        </authorList>
    </citation>
    <scope>NUCLEOTIDE SEQUENCE [LARGE SCALE GENOMIC DNA]</scope>
</reference>
<gene>
    <name evidence="2" type="ORF">B456_013G059700</name>
</gene>
<accession>A0A0D2S974</accession>
<dbReference type="Proteomes" id="UP000032304">
    <property type="component" value="Chromosome 13"/>
</dbReference>
<keyword evidence="3" id="KW-1185">Reference proteome</keyword>
<keyword evidence="1" id="KW-0472">Membrane</keyword>
<evidence type="ECO:0000256" key="1">
    <source>
        <dbReference type="SAM" id="Phobius"/>
    </source>
</evidence>
<protein>
    <submittedName>
        <fullName evidence="2">Uncharacterized protein</fullName>
    </submittedName>
</protein>
<organism evidence="2 3">
    <name type="scientific">Gossypium raimondii</name>
    <name type="common">Peruvian cotton</name>
    <name type="synonym">Gossypium klotzschianum subsp. raimondii</name>
    <dbReference type="NCBI Taxonomy" id="29730"/>
    <lineage>
        <taxon>Eukaryota</taxon>
        <taxon>Viridiplantae</taxon>
        <taxon>Streptophyta</taxon>
        <taxon>Embryophyta</taxon>
        <taxon>Tracheophyta</taxon>
        <taxon>Spermatophyta</taxon>
        <taxon>Magnoliopsida</taxon>
        <taxon>eudicotyledons</taxon>
        <taxon>Gunneridae</taxon>
        <taxon>Pentapetalae</taxon>
        <taxon>rosids</taxon>
        <taxon>malvids</taxon>
        <taxon>Malvales</taxon>
        <taxon>Malvaceae</taxon>
        <taxon>Malvoideae</taxon>
        <taxon>Gossypium</taxon>
    </lineage>
</organism>
<evidence type="ECO:0000313" key="3">
    <source>
        <dbReference type="Proteomes" id="UP000032304"/>
    </source>
</evidence>
<sequence length="87" mass="10176">MIILKLALYWVFLMFHAVISFPGSLKRFSWIHGLELLMRICFLSIEVTALGFACLWGISFSSLALIWVADFFNYLLLDTFIFLYFLP</sequence>
<keyword evidence="1" id="KW-1133">Transmembrane helix</keyword>
<dbReference type="AlphaFoldDB" id="A0A0D2S974"/>
<proteinExistence type="predicted"/>
<name>A0A0D2S974_GOSRA</name>
<dbReference type="Gramene" id="KJB79627">
    <property type="protein sequence ID" value="KJB79627"/>
    <property type="gene ID" value="B456_013G059700"/>
</dbReference>
<feature type="transmembrane region" description="Helical" evidence="1">
    <location>
        <begin position="6"/>
        <end position="25"/>
    </location>
</feature>